<sequence length="274" mass="31797">MAVLRNIFFIIIFFSFLSGPLLPSGKKIRVIAEKANIYFKADKTSLIVETVAKGTILTLQDIGKVKKIWLKVYYASEESGMTISGYILDALVEKLFVVTKIVTIKGKDEIREDKYKFKNYFRETRWGMSKNQVFELEGESFHQEKSYGLETIRYRKKAIGIECSIEFIFAGNKLIKTKYIFLGKHKHESQYIGDYKKIKDWLTQMHGMPVGSNVTWRNDLYKDDYSNWGLAVSLGHLEYSSLWKNKEMEIFLTLSGGNNKLSLRAEYKGLRIKK</sequence>
<organism evidence="1">
    <name type="scientific">marine sediment metagenome</name>
    <dbReference type="NCBI Taxonomy" id="412755"/>
    <lineage>
        <taxon>unclassified sequences</taxon>
        <taxon>metagenomes</taxon>
        <taxon>ecological metagenomes</taxon>
    </lineage>
</organism>
<protein>
    <submittedName>
        <fullName evidence="1">Uncharacterized protein</fullName>
    </submittedName>
</protein>
<reference evidence="1" key="1">
    <citation type="journal article" date="2015" name="Nature">
        <title>Complex archaea that bridge the gap between prokaryotes and eukaryotes.</title>
        <authorList>
            <person name="Spang A."/>
            <person name="Saw J.H."/>
            <person name="Jorgensen S.L."/>
            <person name="Zaremba-Niedzwiedzka K."/>
            <person name="Martijn J."/>
            <person name="Lind A.E."/>
            <person name="van Eijk R."/>
            <person name="Schleper C."/>
            <person name="Guy L."/>
            <person name="Ettema T.J."/>
        </authorList>
    </citation>
    <scope>NUCLEOTIDE SEQUENCE</scope>
</reference>
<comment type="caution">
    <text evidence="1">The sequence shown here is derived from an EMBL/GenBank/DDBJ whole genome shotgun (WGS) entry which is preliminary data.</text>
</comment>
<accession>A0A0F9Q365</accession>
<dbReference type="AlphaFoldDB" id="A0A0F9Q365"/>
<dbReference type="EMBL" id="LAZR01001834">
    <property type="protein sequence ID" value="KKN38380.1"/>
    <property type="molecule type" value="Genomic_DNA"/>
</dbReference>
<evidence type="ECO:0000313" key="1">
    <source>
        <dbReference type="EMBL" id="KKN38380.1"/>
    </source>
</evidence>
<proteinExistence type="predicted"/>
<name>A0A0F9Q365_9ZZZZ</name>
<gene>
    <name evidence="1" type="ORF">LCGC14_0754030</name>
</gene>